<evidence type="ECO:0000256" key="1">
    <source>
        <dbReference type="ARBA" id="ARBA00001974"/>
    </source>
</evidence>
<dbReference type="Proteomes" id="UP001212997">
    <property type="component" value="Unassembled WGS sequence"/>
</dbReference>
<feature type="domain" description="FAD-binding PCMH-type" evidence="6">
    <location>
        <begin position="34"/>
        <end position="205"/>
    </location>
</feature>
<keyword evidence="5" id="KW-0560">Oxidoreductase</keyword>
<comment type="caution">
    <text evidence="7">The sequence shown here is derived from an EMBL/GenBank/DDBJ whole genome shotgun (WGS) entry which is preliminary data.</text>
</comment>
<dbReference type="Gene3D" id="3.40.462.20">
    <property type="match status" value="1"/>
</dbReference>
<keyword evidence="8" id="KW-1185">Reference proteome</keyword>
<reference evidence="7" key="1">
    <citation type="submission" date="2022-07" db="EMBL/GenBank/DDBJ databases">
        <title>Genome Sequence of Physisporinus lineatus.</title>
        <authorList>
            <person name="Buettner E."/>
        </authorList>
    </citation>
    <scope>NUCLEOTIDE SEQUENCE</scope>
    <source>
        <strain evidence="7">VT162</strain>
    </source>
</reference>
<name>A0AAD5UUH9_9APHY</name>
<evidence type="ECO:0000256" key="4">
    <source>
        <dbReference type="ARBA" id="ARBA00022827"/>
    </source>
</evidence>
<dbReference type="PANTHER" id="PTHR42973:SF39">
    <property type="entry name" value="FAD-BINDING PCMH-TYPE DOMAIN-CONTAINING PROTEIN"/>
    <property type="match status" value="1"/>
</dbReference>
<dbReference type="PROSITE" id="PS51387">
    <property type="entry name" value="FAD_PCMH"/>
    <property type="match status" value="1"/>
</dbReference>
<comment type="cofactor">
    <cofactor evidence="1">
        <name>FAD</name>
        <dbReference type="ChEBI" id="CHEBI:57692"/>
    </cofactor>
</comment>
<evidence type="ECO:0000256" key="2">
    <source>
        <dbReference type="ARBA" id="ARBA00005466"/>
    </source>
</evidence>
<dbReference type="InterPro" id="IPR016166">
    <property type="entry name" value="FAD-bd_PCMH"/>
</dbReference>
<dbReference type="InterPro" id="IPR006094">
    <property type="entry name" value="Oxid_FAD_bind_N"/>
</dbReference>
<dbReference type="InterPro" id="IPR050416">
    <property type="entry name" value="FAD-linked_Oxidoreductase"/>
</dbReference>
<evidence type="ECO:0000259" key="6">
    <source>
        <dbReference type="PROSITE" id="PS51387"/>
    </source>
</evidence>
<dbReference type="Gene3D" id="3.30.43.10">
    <property type="entry name" value="Uridine Diphospho-n-acetylenolpyruvylglucosamine Reductase, domain 2"/>
    <property type="match status" value="1"/>
</dbReference>
<dbReference type="InterPro" id="IPR016167">
    <property type="entry name" value="FAD-bd_PCMH_sub1"/>
</dbReference>
<dbReference type="InterPro" id="IPR012951">
    <property type="entry name" value="BBE"/>
</dbReference>
<protein>
    <recommendedName>
        <fullName evidence="6">FAD-binding PCMH-type domain-containing protein</fullName>
    </recommendedName>
</protein>
<dbReference type="PANTHER" id="PTHR42973">
    <property type="entry name" value="BINDING OXIDOREDUCTASE, PUTATIVE (AFU_ORTHOLOGUE AFUA_1G17690)-RELATED"/>
    <property type="match status" value="1"/>
</dbReference>
<dbReference type="InterPro" id="IPR016169">
    <property type="entry name" value="FAD-bd_PCMH_sub2"/>
</dbReference>
<organism evidence="7 8">
    <name type="scientific">Meripilus lineatus</name>
    <dbReference type="NCBI Taxonomy" id="2056292"/>
    <lineage>
        <taxon>Eukaryota</taxon>
        <taxon>Fungi</taxon>
        <taxon>Dikarya</taxon>
        <taxon>Basidiomycota</taxon>
        <taxon>Agaricomycotina</taxon>
        <taxon>Agaricomycetes</taxon>
        <taxon>Polyporales</taxon>
        <taxon>Meripilaceae</taxon>
        <taxon>Meripilus</taxon>
    </lineage>
</organism>
<evidence type="ECO:0000256" key="5">
    <source>
        <dbReference type="ARBA" id="ARBA00023002"/>
    </source>
</evidence>
<dbReference type="InterPro" id="IPR036318">
    <property type="entry name" value="FAD-bd_PCMH-like_sf"/>
</dbReference>
<dbReference type="GO" id="GO:0016491">
    <property type="term" value="F:oxidoreductase activity"/>
    <property type="evidence" value="ECO:0007669"/>
    <property type="project" value="UniProtKB-KW"/>
</dbReference>
<gene>
    <name evidence="7" type="ORF">NLI96_g9981</name>
</gene>
<keyword evidence="4" id="KW-0274">FAD</keyword>
<dbReference type="EMBL" id="JANAWD010000536">
    <property type="protein sequence ID" value="KAJ3478120.1"/>
    <property type="molecule type" value="Genomic_DNA"/>
</dbReference>
<evidence type="ECO:0000256" key="3">
    <source>
        <dbReference type="ARBA" id="ARBA00022630"/>
    </source>
</evidence>
<keyword evidence="3" id="KW-0285">Flavoprotein</keyword>
<evidence type="ECO:0000313" key="7">
    <source>
        <dbReference type="EMBL" id="KAJ3478120.1"/>
    </source>
</evidence>
<dbReference type="Pfam" id="PF01565">
    <property type="entry name" value="FAD_binding_4"/>
    <property type="match status" value="1"/>
</dbReference>
<dbReference type="Pfam" id="PF08031">
    <property type="entry name" value="BBE"/>
    <property type="match status" value="1"/>
</dbReference>
<evidence type="ECO:0000313" key="8">
    <source>
        <dbReference type="Proteomes" id="UP001212997"/>
    </source>
</evidence>
<dbReference type="Gene3D" id="3.30.465.10">
    <property type="match status" value="1"/>
</dbReference>
<comment type="similarity">
    <text evidence="2">Belongs to the oxygen-dependent FAD-linked oxidoreductase family.</text>
</comment>
<dbReference type="AlphaFoldDB" id="A0AAD5UUH9"/>
<sequence length="461" mass="49967">MSSTQALRSIFKGDIVTSDDPGYEDAISRWTTNAVRKAQMVVFVKDAEDASLAVKFALAANLKIAIRGGGHSPSGASSRDGGLVIDLSKYLNGVRVDPDKKLAYVGGGALWATVDKAAIQHGLATVGGTVNHTGVGGLALGGGYGWLSGSHGLVIDNIEQVTIVTADGSILKASSTENPDLFWGIRGGGSNFGVVTEFVLRLHPQRRTVYAGKVIFSPDKGEVLSEILGEWWPRITPKEGVFVALTRDPNRNPCILLALFYNGPEAEGRANFKKIFDVGPLADLTGEIPYENLNGMMLEIATPGLNYYMKGYTLQPQLAKDLIPKVLSRITELSSDGIHNYIAVLLEFVSQSKINSVPKDATPYPRTLTGNAVVVIQWDKLDTPEKLRLAKHAAQEVTKLMPEGDGYSNYSCEATTTTEAAGPSKSQAQFKEHYPRLQAIKKKYDPNLVFDRWFVIEPTRA</sequence>
<accession>A0AAD5UUH9</accession>
<dbReference type="SUPFAM" id="SSF56176">
    <property type="entry name" value="FAD-binding/transporter-associated domain-like"/>
    <property type="match status" value="1"/>
</dbReference>
<dbReference type="GO" id="GO:0071949">
    <property type="term" value="F:FAD binding"/>
    <property type="evidence" value="ECO:0007669"/>
    <property type="project" value="InterPro"/>
</dbReference>
<proteinExistence type="inferred from homology"/>